<dbReference type="EMBL" id="NIDE01000005">
    <property type="protein sequence ID" value="OWK41792.1"/>
    <property type="molecule type" value="Genomic_DNA"/>
</dbReference>
<evidence type="ECO:0000313" key="3">
    <source>
        <dbReference type="Proteomes" id="UP000214646"/>
    </source>
</evidence>
<proteinExistence type="predicted"/>
<protein>
    <submittedName>
        <fullName evidence="2">Uncharacterized protein</fullName>
    </submittedName>
</protein>
<reference evidence="3" key="1">
    <citation type="submission" date="2017-06" db="EMBL/GenBank/DDBJ databases">
        <title>Genome analysis of Fimbriiglobus ruber SP5, the first member of the order Planctomycetales with confirmed chitinolytic capability.</title>
        <authorList>
            <person name="Ravin N.V."/>
            <person name="Rakitin A.L."/>
            <person name="Ivanova A.A."/>
            <person name="Beletsky A.V."/>
            <person name="Kulichevskaya I.S."/>
            <person name="Mardanov A.V."/>
            <person name="Dedysh S.N."/>
        </authorList>
    </citation>
    <scope>NUCLEOTIDE SEQUENCE [LARGE SCALE GENOMIC DNA]</scope>
    <source>
        <strain evidence="3">SP5</strain>
    </source>
</reference>
<sequence length="70" mass="8049">MLIPGEIRPLGQFVPEVGGKIIRFADYRYNPEAKPIWNLPGKFILAKDLEKEKKKESEKPTKPDDTKKPN</sequence>
<gene>
    <name evidence="2" type="ORF">FRUB_03870</name>
</gene>
<evidence type="ECO:0000313" key="2">
    <source>
        <dbReference type="EMBL" id="OWK41792.1"/>
    </source>
</evidence>
<dbReference type="Proteomes" id="UP000214646">
    <property type="component" value="Unassembled WGS sequence"/>
</dbReference>
<keyword evidence="3" id="KW-1185">Reference proteome</keyword>
<accession>A0A225DK94</accession>
<dbReference type="AlphaFoldDB" id="A0A225DK94"/>
<comment type="caution">
    <text evidence="2">The sequence shown here is derived from an EMBL/GenBank/DDBJ whole genome shotgun (WGS) entry which is preliminary data.</text>
</comment>
<name>A0A225DK94_9BACT</name>
<organism evidence="2 3">
    <name type="scientific">Fimbriiglobus ruber</name>
    <dbReference type="NCBI Taxonomy" id="1908690"/>
    <lineage>
        <taxon>Bacteria</taxon>
        <taxon>Pseudomonadati</taxon>
        <taxon>Planctomycetota</taxon>
        <taxon>Planctomycetia</taxon>
        <taxon>Gemmatales</taxon>
        <taxon>Gemmataceae</taxon>
        <taxon>Fimbriiglobus</taxon>
    </lineage>
</organism>
<feature type="region of interest" description="Disordered" evidence="1">
    <location>
        <begin position="50"/>
        <end position="70"/>
    </location>
</feature>
<evidence type="ECO:0000256" key="1">
    <source>
        <dbReference type="SAM" id="MobiDB-lite"/>
    </source>
</evidence>